<dbReference type="Pfam" id="PF05958">
    <property type="entry name" value="tRNA_U5-meth_tr"/>
    <property type="match status" value="1"/>
</dbReference>
<feature type="active site" evidence="7">
    <location>
        <position position="414"/>
    </location>
</feature>
<dbReference type="InterPro" id="IPR002792">
    <property type="entry name" value="TRAM_dom"/>
</dbReference>
<keyword evidence="1" id="KW-0004">4Fe-4S</keyword>
<dbReference type="FunFam" id="2.40.50.1070:FF:000003">
    <property type="entry name" value="23S rRNA (Uracil-5-)-methyltransferase RumA"/>
    <property type="match status" value="1"/>
</dbReference>
<dbReference type="AlphaFoldDB" id="A0A1Y3PLB1"/>
<feature type="binding site" evidence="6">
    <location>
        <position position="339"/>
    </location>
    <ligand>
        <name>S-adenosyl-L-methionine</name>
        <dbReference type="ChEBI" id="CHEBI:59789"/>
    </ligand>
</feature>
<dbReference type="CDD" id="cd02440">
    <property type="entry name" value="AdoMet_MTases"/>
    <property type="match status" value="1"/>
</dbReference>
<name>A0A1Y3PLB1_9BACI</name>
<keyword evidence="3 6" id="KW-0808">Transferase</keyword>
<dbReference type="FunFam" id="3.40.50.150:FF:000009">
    <property type="entry name" value="23S rRNA (Uracil(1939)-C(5))-methyltransferase RlmD"/>
    <property type="match status" value="1"/>
</dbReference>
<evidence type="ECO:0000313" key="9">
    <source>
        <dbReference type="EMBL" id="OUM88130.1"/>
    </source>
</evidence>
<dbReference type="InterPro" id="IPR030390">
    <property type="entry name" value="MeTrfase_TrmA_AS"/>
</dbReference>
<feature type="binding site" evidence="6">
    <location>
        <position position="289"/>
    </location>
    <ligand>
        <name>S-adenosyl-L-methionine</name>
        <dbReference type="ChEBI" id="CHEBI:59789"/>
    </ligand>
</feature>
<dbReference type="SUPFAM" id="SSF50249">
    <property type="entry name" value="Nucleic acid-binding proteins"/>
    <property type="match status" value="1"/>
</dbReference>
<dbReference type="PROSITE" id="PS51687">
    <property type="entry name" value="SAM_MT_RNA_M5U"/>
    <property type="match status" value="1"/>
</dbReference>
<feature type="binding site" evidence="6">
    <location>
        <position position="318"/>
    </location>
    <ligand>
        <name>S-adenosyl-L-methionine</name>
        <dbReference type="ChEBI" id="CHEBI:59789"/>
    </ligand>
</feature>
<feature type="binding site" evidence="6">
    <location>
        <position position="387"/>
    </location>
    <ligand>
        <name>S-adenosyl-L-methionine</name>
        <dbReference type="ChEBI" id="CHEBI:59789"/>
    </ligand>
</feature>
<dbReference type="InterPro" id="IPR030391">
    <property type="entry name" value="MeTrfase_TrmA_CS"/>
</dbReference>
<dbReference type="GO" id="GO:0070041">
    <property type="term" value="F:rRNA (uridine-C5-)-methyltransferase activity"/>
    <property type="evidence" value="ECO:0007669"/>
    <property type="project" value="UniProtKB-ARBA"/>
</dbReference>
<reference evidence="10" key="1">
    <citation type="submission" date="2016-06" db="EMBL/GenBank/DDBJ databases">
        <authorList>
            <person name="Nascimento L."/>
            <person name="Pereira R.V."/>
            <person name="Martins L.F."/>
            <person name="Quaggio R.B."/>
            <person name="Silva A.M."/>
            <person name="Setubal J.C."/>
        </authorList>
    </citation>
    <scope>NUCLEOTIDE SEQUENCE [LARGE SCALE GENOMIC DNA]</scope>
</reference>
<evidence type="ECO:0000256" key="6">
    <source>
        <dbReference type="PROSITE-ProRule" id="PRU01024"/>
    </source>
</evidence>
<dbReference type="PANTHER" id="PTHR11061">
    <property type="entry name" value="RNA M5U METHYLTRANSFERASE"/>
    <property type="match status" value="1"/>
</dbReference>
<dbReference type="PROSITE" id="PS50926">
    <property type="entry name" value="TRAM"/>
    <property type="match status" value="1"/>
</dbReference>
<accession>A0A1Y3PLB1</accession>
<comment type="caution">
    <text evidence="9">The sequence shown here is derived from an EMBL/GenBank/DDBJ whole genome shotgun (WGS) entry which is preliminary data.</text>
</comment>
<evidence type="ECO:0000313" key="10">
    <source>
        <dbReference type="Proteomes" id="UP000196475"/>
    </source>
</evidence>
<keyword evidence="4 6" id="KW-0949">S-adenosyl-L-methionine</keyword>
<dbReference type="GO" id="GO:0070475">
    <property type="term" value="P:rRNA base methylation"/>
    <property type="evidence" value="ECO:0007669"/>
    <property type="project" value="TreeGrafter"/>
</dbReference>
<dbReference type="PROSITE" id="PS01231">
    <property type="entry name" value="TRMA_2"/>
    <property type="match status" value="1"/>
</dbReference>
<dbReference type="PROSITE" id="PS01230">
    <property type="entry name" value="TRMA_1"/>
    <property type="match status" value="1"/>
</dbReference>
<protein>
    <submittedName>
        <fullName evidence="9">23S rRNA (Uracil-5-)-methyltransferase RumA</fullName>
    </submittedName>
</protein>
<evidence type="ECO:0000259" key="8">
    <source>
        <dbReference type="PROSITE" id="PS50926"/>
    </source>
</evidence>
<evidence type="ECO:0000256" key="3">
    <source>
        <dbReference type="ARBA" id="ARBA00022679"/>
    </source>
</evidence>
<dbReference type="PANTHER" id="PTHR11061:SF30">
    <property type="entry name" value="TRNA (URACIL(54)-C(5))-METHYLTRANSFERASE"/>
    <property type="match status" value="1"/>
</dbReference>
<organism evidence="9 10">
    <name type="scientific">Bacillus thermozeamaize</name>
    <dbReference type="NCBI Taxonomy" id="230954"/>
    <lineage>
        <taxon>Bacteria</taxon>
        <taxon>Bacillati</taxon>
        <taxon>Bacillota</taxon>
        <taxon>Bacilli</taxon>
        <taxon>Bacillales</taxon>
        <taxon>Bacillaceae</taxon>
        <taxon>Bacillus</taxon>
    </lineage>
</organism>
<keyword evidence="2 6" id="KW-0489">Methyltransferase</keyword>
<dbReference type="InterPro" id="IPR012340">
    <property type="entry name" value="NA-bd_OB-fold"/>
</dbReference>
<evidence type="ECO:0000256" key="2">
    <source>
        <dbReference type="ARBA" id="ARBA00022603"/>
    </source>
</evidence>
<dbReference type="Proteomes" id="UP000196475">
    <property type="component" value="Unassembled WGS sequence"/>
</dbReference>
<dbReference type="Pfam" id="PF01938">
    <property type="entry name" value="TRAM"/>
    <property type="match status" value="1"/>
</dbReference>
<dbReference type="NCBIfam" id="TIGR00479">
    <property type="entry name" value="rumA"/>
    <property type="match status" value="1"/>
</dbReference>
<gene>
    <name evidence="9" type="ORF">BAA01_13975</name>
</gene>
<dbReference type="SUPFAM" id="SSF53335">
    <property type="entry name" value="S-adenosyl-L-methionine-dependent methyltransferases"/>
    <property type="match status" value="1"/>
</dbReference>
<dbReference type="Gene3D" id="3.40.50.150">
    <property type="entry name" value="Vaccinia Virus protein VP39"/>
    <property type="match status" value="1"/>
</dbReference>
<proteinExistence type="inferred from homology"/>
<feature type="active site" description="Nucleophile" evidence="6">
    <location>
        <position position="414"/>
    </location>
</feature>
<keyword evidence="5" id="KW-0411">Iron-sulfur</keyword>
<evidence type="ECO:0000256" key="4">
    <source>
        <dbReference type="ARBA" id="ARBA00022691"/>
    </source>
</evidence>
<dbReference type="FunFam" id="2.40.50.140:FF:000097">
    <property type="entry name" value="23S rRNA (uracil(1939)-C(5))-methyltransferase RlmD"/>
    <property type="match status" value="1"/>
</dbReference>
<dbReference type="InterPro" id="IPR010280">
    <property type="entry name" value="U5_MeTrfase_fam"/>
</dbReference>
<evidence type="ECO:0000256" key="5">
    <source>
        <dbReference type="ARBA" id="ARBA00023014"/>
    </source>
</evidence>
<dbReference type="Gene3D" id="2.40.50.140">
    <property type="entry name" value="Nucleic acid-binding proteins"/>
    <property type="match status" value="1"/>
</dbReference>
<feature type="domain" description="TRAM" evidence="8">
    <location>
        <begin position="5"/>
        <end position="65"/>
    </location>
</feature>
<keyword evidence="1" id="KW-0408">Iron</keyword>
<dbReference type="InterPro" id="IPR029063">
    <property type="entry name" value="SAM-dependent_MTases_sf"/>
</dbReference>
<comment type="similarity">
    <text evidence="6">Belongs to the class I-like SAM-binding methyltransferase superfamily. RNA M5U methyltransferase family.</text>
</comment>
<evidence type="ECO:0000256" key="7">
    <source>
        <dbReference type="PROSITE-ProRule" id="PRU10015"/>
    </source>
</evidence>
<sequence>MTRQEPHVAKNEVYEIEITGFSNDGYGVGRVNGFTLFVPGVLPGEKILAKVVKVKKQYGYGRLLELRSPSPDRAEPVCPVYKRCGGCQLQHLSYAKQLEWKRQWVVDSLQRIGGLSDVLVHPTIGMSAPWRYRNKSQVPVGQRNGQVVSGFYAPRSHEIIPIEQCGIQHEVSDRVLRLVREWAGEWQIPVYDEGRHQGLLRHVVVKTGFATGEVMVVLVTNGERLPHGEKLLNRLREEVPGLQSLVQNIQTRRTNVILGERSKLLWGREVIYDRIGNVRFAISARSFYQVNPLQTEVLYGKALEYAALTGEEVVIDAYCGIGTISLFLAQKARHVYGVEVVPEAVADARRNAALNQMQNVTFVAGEAETVIPEWASQGLRADVMVVDPPRKGCGEPLLMAILEMRPRRVVYVSCNPATLARDLKYLSEHGYVVAEVQPVDMFPQTVHVESVTLLVRKD</sequence>
<dbReference type="GO" id="GO:0051539">
    <property type="term" value="F:4 iron, 4 sulfur cluster binding"/>
    <property type="evidence" value="ECO:0007669"/>
    <property type="project" value="UniProtKB-KW"/>
</dbReference>
<dbReference type="Gene3D" id="2.40.50.1070">
    <property type="match status" value="1"/>
</dbReference>
<evidence type="ECO:0000256" key="1">
    <source>
        <dbReference type="ARBA" id="ARBA00022485"/>
    </source>
</evidence>
<keyword evidence="1" id="KW-0479">Metal-binding</keyword>
<dbReference type="EMBL" id="LZRT01000066">
    <property type="protein sequence ID" value="OUM88130.1"/>
    <property type="molecule type" value="Genomic_DNA"/>
</dbReference>